<dbReference type="InterPro" id="IPR029444">
    <property type="entry name" value="INTS5_C"/>
</dbReference>
<feature type="region of interest" description="Disordered" evidence="1">
    <location>
        <begin position="1349"/>
        <end position="1368"/>
    </location>
</feature>
<feature type="domain" description="Integrator complex subunit 5 C-terminal" evidence="3">
    <location>
        <begin position="224"/>
        <end position="928"/>
    </location>
</feature>
<protein>
    <submittedName>
        <fullName evidence="4">Uncharacterized protein</fullName>
    </submittedName>
</protein>
<sequence length="1578" mass="177674">MADKVAEESKNLKLQLQSFLSGKDESGQVLSSVEKAQCAIVLLHSLPCARHAVLEQLCEVFHEAVQKYMVELERQALSGITGYPDVLEPELLSALQNVSEVVCRFVDNNPSAWAPLICQWSLNLLGQVVTKNNGRRGMRVVQNIKCFNPAPKLITIIKCHLLVVGRLSWISSCSDLLLFLRIHYRSHFHEVFIPKLLSTALKEYTASQAPGGWSGDSSVMTPTMVQVLTYLSLQHSHEINSNLLALFHKSISSSSKSNMETDEQLATLPFLLHIATLSPNLLKGTITEFLEILTPDVFVLLLEQSRKRDEKKMSLVLSVVDVIVKTGEGALEVFQLLLENCQEPENKGDLSISVIAIAMAIIIMMMQLLLNRLQEIALHRHSLFHRNSAVSSLDASKTENEFLTAMTYHSPQLCQGLLTSTGNKISNIFRMLVILAIHNGQTSAVASLTQIILRSRNPKTLQLFVQLHSEVELYYTHLLDHVLKSCVSFIKSPAATADSNKILGVLSNFYQLMFVQKDIHLLFRSNLSLSLQKHHSVFVNLLLHPNMDVSLKALEFILSFNKTLPDKVSNVMKLCRNCVGLFYKLLHKLSNQSGNITDTVKSIKLSRKMFVLLSKDDRCRFYLLRLLVEGVLQKEHVPLFGGILPDEPSDSDTDLTKIKVSLLERNRNPHISSHLPLTPSSVFFSGIVGDIAKSNRTNRLDTAELQAWLQTSQVFTDVVFTLCCTYDQDDDLDHANLTLHYKYVDSLALLIMELVCPDVVPITFDWPDDESLKFTVERDLRIKKTFDENPILWSLISIVARGVSSLSKCSPLVSSLLATIMSSWEVYRGASIDQSSLRFKVTCFITDIMTKASWLPPPLSRVGAVFGLLKPKEIYTLLFTMWKVLKEFPPPSSAMTAEATRQRWQQGAAFKTQKEVVKAIFVNNIETLGHHYARVFLIRGYSVRTVGFSGTTLETFGTSVPEMALNYLLVFCGVALTVNRPSDAKLSNDDKKPPSEIESLRQIVGALEGTRNYYAETHGTPRRLMAIHEHANNIRTVGLGEFIGVLNGVEFRTRHNDYRLYMPSKTSKEYHATEPIPFPQVPPEVQSKASVDEQIVEMREWFKAWKSQDYSVRDYRKYFKPVLCYLEGAWTTATKDIDEPFESDRHFIDAKSWFDLQEKIRFTSYTDEFHTRLPYKRKYEEQANSRAARFQLNPKDSKWATERYNNPKFTLLDELMGEIPGKDNYQGNLTDEAFDLAAHTIEPKKTGTLNAAYYHRWFKVLELGAMGQSVRHRGFADENLFLAMTSQPKVAGMKLKTCKRVRRKEICKTIDQKVTYAIPLEIIYMTPLNRWNPFNLEYKGTFNRPLGKTVDANGRNGGKNPEKAYNGTNSKKYYQTPAAFYSGGEVATDAADTTQNSVAVLDRNGVDVRITRASGTRIFLPPINGVGVLRQRYPIMPVHGEGSAVWKELEATKDILMKSKTYSYIYREPLSGGSGGSEPDKNPLTLKTTDSTVAGIDPHHHEVTLTPDEVEAAQVRGKAVTLQTTPGSGHQHIITVIYRGGKWRITTCSSKYTPKPGESANYRCKDGHGILLTKVQGV</sequence>
<dbReference type="Pfam" id="PF14837">
    <property type="entry name" value="INTS5_N"/>
    <property type="match status" value="1"/>
</dbReference>
<evidence type="ECO:0000313" key="4">
    <source>
        <dbReference type="EMBL" id="CAH3174368.1"/>
    </source>
</evidence>
<dbReference type="Proteomes" id="UP001159427">
    <property type="component" value="Unassembled WGS sequence"/>
</dbReference>
<evidence type="ECO:0000259" key="3">
    <source>
        <dbReference type="Pfam" id="PF14838"/>
    </source>
</evidence>
<dbReference type="EMBL" id="CALNXI010001661">
    <property type="protein sequence ID" value="CAH3174368.1"/>
    <property type="molecule type" value="Genomic_DNA"/>
</dbReference>
<dbReference type="PANTHER" id="PTHR31697">
    <property type="entry name" value="INTEGRATOR COMPLEX SUBUNIT 5"/>
    <property type="match status" value="1"/>
</dbReference>
<name>A0ABN8R4V7_9CNID</name>
<organism evidence="4 5">
    <name type="scientific">Porites evermanni</name>
    <dbReference type="NCBI Taxonomy" id="104178"/>
    <lineage>
        <taxon>Eukaryota</taxon>
        <taxon>Metazoa</taxon>
        <taxon>Cnidaria</taxon>
        <taxon>Anthozoa</taxon>
        <taxon>Hexacorallia</taxon>
        <taxon>Scleractinia</taxon>
        <taxon>Fungiina</taxon>
        <taxon>Poritidae</taxon>
        <taxon>Porites</taxon>
    </lineage>
</organism>
<dbReference type="PANTHER" id="PTHR31697:SF2">
    <property type="entry name" value="INTEGRATOR COMPLEX SUBUNIT 5"/>
    <property type="match status" value="1"/>
</dbReference>
<dbReference type="Pfam" id="PF14838">
    <property type="entry name" value="INTS5_C"/>
    <property type="match status" value="1"/>
</dbReference>
<keyword evidence="5" id="KW-1185">Reference proteome</keyword>
<dbReference type="InterPro" id="IPR029445">
    <property type="entry name" value="INTS5_N"/>
</dbReference>
<feature type="domain" description="Integrator complex subunit 5 N-terminal" evidence="2">
    <location>
        <begin position="11"/>
        <end position="142"/>
    </location>
</feature>
<dbReference type="InterPro" id="IPR040316">
    <property type="entry name" value="INTS5"/>
</dbReference>
<evidence type="ECO:0000256" key="1">
    <source>
        <dbReference type="SAM" id="MobiDB-lite"/>
    </source>
</evidence>
<accession>A0ABN8R4V7</accession>
<comment type="caution">
    <text evidence="4">The sequence shown here is derived from an EMBL/GenBank/DDBJ whole genome shotgun (WGS) entry which is preliminary data.</text>
</comment>
<evidence type="ECO:0000313" key="5">
    <source>
        <dbReference type="Proteomes" id="UP001159427"/>
    </source>
</evidence>
<evidence type="ECO:0000259" key="2">
    <source>
        <dbReference type="Pfam" id="PF14837"/>
    </source>
</evidence>
<gene>
    <name evidence="4" type="ORF">PEVE_00009530</name>
</gene>
<reference evidence="4 5" key="1">
    <citation type="submission" date="2022-05" db="EMBL/GenBank/DDBJ databases">
        <authorList>
            <consortium name="Genoscope - CEA"/>
            <person name="William W."/>
        </authorList>
    </citation>
    <scope>NUCLEOTIDE SEQUENCE [LARGE SCALE GENOMIC DNA]</scope>
</reference>
<proteinExistence type="predicted"/>